<proteinExistence type="predicted"/>
<protein>
    <submittedName>
        <fullName evidence="1">Membrane protein</fullName>
    </submittedName>
</protein>
<dbReference type="InterPro" id="IPR010862">
    <property type="entry name" value="DUF1493"/>
</dbReference>
<dbReference type="Pfam" id="PF26636">
    <property type="entry name" value="DUF8209"/>
    <property type="match status" value="1"/>
</dbReference>
<reference evidence="1 2" key="1">
    <citation type="submission" date="2018-12" db="EMBL/GenBank/DDBJ databases">
        <authorList>
            <consortium name="Pathogen Informatics"/>
        </authorList>
    </citation>
    <scope>NUCLEOTIDE SEQUENCE [LARGE SCALE GENOMIC DNA]</scope>
    <source>
        <strain evidence="1 2">NCTC6754</strain>
    </source>
</reference>
<accession>A0A3S4K7E1</accession>
<gene>
    <name evidence="1" type="ORF">NCTC6754_03567</name>
</gene>
<evidence type="ECO:0000313" key="1">
    <source>
        <dbReference type="EMBL" id="VEB54966.1"/>
    </source>
</evidence>
<organism evidence="1 2">
    <name type="scientific">Salmonella enterica I</name>
    <dbReference type="NCBI Taxonomy" id="59201"/>
    <lineage>
        <taxon>Bacteria</taxon>
        <taxon>Pseudomonadati</taxon>
        <taxon>Pseudomonadota</taxon>
        <taxon>Gammaproteobacteria</taxon>
        <taxon>Enterobacterales</taxon>
        <taxon>Enterobacteriaceae</taxon>
        <taxon>Salmonella</taxon>
    </lineage>
</organism>
<dbReference type="EMBL" id="LR134190">
    <property type="protein sequence ID" value="VEB54966.1"/>
    <property type="molecule type" value="Genomic_DNA"/>
</dbReference>
<dbReference type="Pfam" id="PF07377">
    <property type="entry name" value="DUF1493"/>
    <property type="match status" value="1"/>
</dbReference>
<name>A0A3S4K7E1_SALET</name>
<dbReference type="AlphaFoldDB" id="A0A3S4K7E1"/>
<sequence length="170" mass="19309">MNLGLALSQVLLSSPGNRGLKTRTKPGEAIKGTSVISRYGRMLLRNARTPFGIRVPTPVGIRMRKTNNLAAVIARYVPWLGWVGLVNSIYQVSRRTQAKYNLIARPKDRIQWTSFLMDTIQQEVLALFREEIPGYLDSNWKEIPLELDSDLFEAPGDDLHEALDKFEKKI</sequence>
<dbReference type="Proteomes" id="UP000269208">
    <property type="component" value="Chromosome"/>
</dbReference>
<evidence type="ECO:0000313" key="2">
    <source>
        <dbReference type="Proteomes" id="UP000269208"/>
    </source>
</evidence>
<dbReference type="InterPro" id="IPR058522">
    <property type="entry name" value="DUF8209"/>
</dbReference>